<proteinExistence type="predicted"/>
<gene>
    <name evidence="1" type="ORF">O6H91_04G014100</name>
</gene>
<dbReference type="Proteomes" id="UP001162992">
    <property type="component" value="Chromosome 4"/>
</dbReference>
<reference evidence="2" key="1">
    <citation type="journal article" date="2024" name="Proc. Natl. Acad. Sci. U.S.A.">
        <title>Extraordinary preservation of gene collinearity over three hundred million years revealed in homosporous lycophytes.</title>
        <authorList>
            <person name="Li C."/>
            <person name="Wickell D."/>
            <person name="Kuo L.Y."/>
            <person name="Chen X."/>
            <person name="Nie B."/>
            <person name="Liao X."/>
            <person name="Peng D."/>
            <person name="Ji J."/>
            <person name="Jenkins J."/>
            <person name="Williams M."/>
            <person name="Shu S."/>
            <person name="Plott C."/>
            <person name="Barry K."/>
            <person name="Rajasekar S."/>
            <person name="Grimwood J."/>
            <person name="Han X."/>
            <person name="Sun S."/>
            <person name="Hou Z."/>
            <person name="He W."/>
            <person name="Dai G."/>
            <person name="Sun C."/>
            <person name="Schmutz J."/>
            <person name="Leebens-Mack J.H."/>
            <person name="Li F.W."/>
            <person name="Wang L."/>
        </authorList>
    </citation>
    <scope>NUCLEOTIDE SEQUENCE [LARGE SCALE GENOMIC DNA]</scope>
    <source>
        <strain evidence="2">cv. PW_Plant_1</strain>
    </source>
</reference>
<comment type="caution">
    <text evidence="1">The sequence shown here is derived from an EMBL/GenBank/DDBJ whole genome shotgun (WGS) entry which is preliminary data.</text>
</comment>
<accession>A0ACC2DUC4</accession>
<organism evidence="1 2">
    <name type="scientific">Diphasiastrum complanatum</name>
    <name type="common">Issler's clubmoss</name>
    <name type="synonym">Lycopodium complanatum</name>
    <dbReference type="NCBI Taxonomy" id="34168"/>
    <lineage>
        <taxon>Eukaryota</taxon>
        <taxon>Viridiplantae</taxon>
        <taxon>Streptophyta</taxon>
        <taxon>Embryophyta</taxon>
        <taxon>Tracheophyta</taxon>
        <taxon>Lycopodiopsida</taxon>
        <taxon>Lycopodiales</taxon>
        <taxon>Lycopodiaceae</taxon>
        <taxon>Lycopodioideae</taxon>
        <taxon>Diphasiastrum</taxon>
    </lineage>
</organism>
<name>A0ACC2DUC4_DIPCM</name>
<sequence>MAACLRPLTESAVRTPRLLVICVLLLLSAILFRWQCNTSPSNWTSHSGYQSNHQLPCLIQRVLSDRGANLLHSWTDDELFQRSITASMSFEKKFTSGKMNDSSLDKILAPANSAVPNAKNSALLQNIQDYIQADRIDCLELTESGRGKPKLAFLFLTTNSKLPFASLWNLFFKGNENLYSIYIHSDPLLLNQQNRNIGAFWGRFIPSGQTQHGTASLIQATRRLFANALLDDPLNEYFALVSEHCIPLYSFKYIYSKITASNQSFLQMDNNWPYLQSRYDVRGKDAMLPEVPFSEFRMGSQFFVLMKKHALMFVKDHKYWNKFKLPCFDVGACYPEEHYFPTMLHMEDPKGSTGYTLTYINWNEAQYGPHPKSYKREEINLALIASFRSKESGRFLFARKFDDDCLPELLNLASVIFGR</sequence>
<keyword evidence="2" id="KW-1185">Reference proteome</keyword>
<evidence type="ECO:0000313" key="1">
    <source>
        <dbReference type="EMBL" id="KAJ7557893.1"/>
    </source>
</evidence>
<dbReference type="EMBL" id="CM055095">
    <property type="protein sequence ID" value="KAJ7557893.1"/>
    <property type="molecule type" value="Genomic_DNA"/>
</dbReference>
<protein>
    <submittedName>
        <fullName evidence="1">Uncharacterized protein</fullName>
    </submittedName>
</protein>
<evidence type="ECO:0000313" key="2">
    <source>
        <dbReference type="Proteomes" id="UP001162992"/>
    </source>
</evidence>